<dbReference type="RefSeq" id="WP_142817036.1">
    <property type="nucleotide sequence ID" value="NZ_CP035503.1"/>
</dbReference>
<proteinExistence type="predicted"/>
<keyword evidence="2" id="KW-1185">Reference proteome</keyword>
<accession>A0A515D694</accession>
<dbReference type="KEGG" id="rhf:EUB48_00495"/>
<organism evidence="1 2">
    <name type="scientific">Rhodoferax sediminis</name>
    <dbReference type="NCBI Taxonomy" id="2509614"/>
    <lineage>
        <taxon>Bacteria</taxon>
        <taxon>Pseudomonadati</taxon>
        <taxon>Pseudomonadota</taxon>
        <taxon>Betaproteobacteria</taxon>
        <taxon>Burkholderiales</taxon>
        <taxon>Comamonadaceae</taxon>
        <taxon>Rhodoferax</taxon>
    </lineage>
</organism>
<dbReference type="EMBL" id="CP035503">
    <property type="protein sequence ID" value="QDL35936.1"/>
    <property type="molecule type" value="Genomic_DNA"/>
</dbReference>
<name>A0A515D694_9BURK</name>
<reference evidence="1 2" key="1">
    <citation type="submission" date="2019-01" db="EMBL/GenBank/DDBJ databases">
        <title>Genomic insights into a novel species Rhodoferax sp.</title>
        <authorList>
            <person name="Jin L."/>
        </authorList>
    </citation>
    <scope>NUCLEOTIDE SEQUENCE [LARGE SCALE GENOMIC DNA]</scope>
    <source>
        <strain evidence="1 2">CHu59-6-5</strain>
    </source>
</reference>
<dbReference type="AlphaFoldDB" id="A0A515D694"/>
<evidence type="ECO:0000313" key="1">
    <source>
        <dbReference type="EMBL" id="QDL35936.1"/>
    </source>
</evidence>
<dbReference type="OrthoDB" id="4448at2"/>
<gene>
    <name evidence="1" type="ORF">EUB48_00495</name>
</gene>
<protein>
    <submittedName>
        <fullName evidence="1">Uncharacterized protein</fullName>
    </submittedName>
</protein>
<dbReference type="Proteomes" id="UP000316798">
    <property type="component" value="Chromosome"/>
</dbReference>
<evidence type="ECO:0000313" key="2">
    <source>
        <dbReference type="Proteomes" id="UP000316798"/>
    </source>
</evidence>
<sequence>MLSFTALLGVVFVGVATDYLKAEDNYRTLCMESARIGVDRIVTPVLFRYALAAGLNGQPEVARDTLARICRIHEPKRCVEAREGWAALQVRYPQLAGVAAPE</sequence>